<proteinExistence type="predicted"/>
<comment type="caution">
    <text evidence="1">The sequence shown here is derived from an EMBL/GenBank/DDBJ whole genome shotgun (WGS) entry which is preliminary data.</text>
</comment>
<gene>
    <name evidence="1" type="ORF">LCGC14_2604830</name>
</gene>
<organism evidence="1">
    <name type="scientific">marine sediment metagenome</name>
    <dbReference type="NCBI Taxonomy" id="412755"/>
    <lineage>
        <taxon>unclassified sequences</taxon>
        <taxon>metagenomes</taxon>
        <taxon>ecological metagenomes</taxon>
    </lineage>
</organism>
<protein>
    <submittedName>
        <fullName evidence="1">Uncharacterized protein</fullName>
    </submittedName>
</protein>
<accession>A0A0F9AVE9</accession>
<evidence type="ECO:0000313" key="1">
    <source>
        <dbReference type="EMBL" id="KKL05557.1"/>
    </source>
</evidence>
<dbReference type="EMBL" id="LAZR01044063">
    <property type="protein sequence ID" value="KKL05557.1"/>
    <property type="molecule type" value="Genomic_DNA"/>
</dbReference>
<feature type="non-terminal residue" evidence="1">
    <location>
        <position position="34"/>
    </location>
</feature>
<dbReference type="AlphaFoldDB" id="A0A0F9AVE9"/>
<name>A0A0F9AVE9_9ZZZZ</name>
<reference evidence="1" key="1">
    <citation type="journal article" date="2015" name="Nature">
        <title>Complex archaea that bridge the gap between prokaryotes and eukaryotes.</title>
        <authorList>
            <person name="Spang A."/>
            <person name="Saw J.H."/>
            <person name="Jorgensen S.L."/>
            <person name="Zaremba-Niedzwiedzka K."/>
            <person name="Martijn J."/>
            <person name="Lind A.E."/>
            <person name="van Eijk R."/>
            <person name="Schleper C."/>
            <person name="Guy L."/>
            <person name="Ettema T.J."/>
        </authorList>
    </citation>
    <scope>NUCLEOTIDE SEQUENCE</scope>
</reference>
<sequence>MSGKIKWGVIGSGGIARRRTIPEGISKARNGKLS</sequence>